<accession>A0ACB7ZT36</accession>
<proteinExistence type="predicted"/>
<comment type="caution">
    <text evidence="1">The sequence shown here is derived from an EMBL/GenBank/DDBJ whole genome shotgun (WGS) entry which is preliminary data.</text>
</comment>
<reference evidence="1" key="1">
    <citation type="journal article" date="2021" name="New Phytol.">
        <title>Evolutionary innovations through gain and loss of genes in the ectomycorrhizal Boletales.</title>
        <authorList>
            <person name="Wu G."/>
            <person name="Miyauchi S."/>
            <person name="Morin E."/>
            <person name="Kuo A."/>
            <person name="Drula E."/>
            <person name="Varga T."/>
            <person name="Kohler A."/>
            <person name="Feng B."/>
            <person name="Cao Y."/>
            <person name="Lipzen A."/>
            <person name="Daum C."/>
            <person name="Hundley H."/>
            <person name="Pangilinan J."/>
            <person name="Johnson J."/>
            <person name="Barry K."/>
            <person name="LaButti K."/>
            <person name="Ng V."/>
            <person name="Ahrendt S."/>
            <person name="Min B."/>
            <person name="Choi I.G."/>
            <person name="Park H."/>
            <person name="Plett J.M."/>
            <person name="Magnuson J."/>
            <person name="Spatafora J.W."/>
            <person name="Nagy L.G."/>
            <person name="Henrissat B."/>
            <person name="Grigoriev I.V."/>
            <person name="Yang Z.L."/>
            <person name="Xu J."/>
            <person name="Martin F.M."/>
        </authorList>
    </citation>
    <scope>NUCLEOTIDE SEQUENCE</scope>
    <source>
        <strain evidence="1">ATCC 28755</strain>
    </source>
</reference>
<name>A0ACB7ZT36_9AGAM</name>
<dbReference type="EMBL" id="MU268610">
    <property type="protein sequence ID" value="KAH7904096.1"/>
    <property type="molecule type" value="Genomic_DNA"/>
</dbReference>
<organism evidence="1 2">
    <name type="scientific">Hygrophoropsis aurantiaca</name>
    <dbReference type="NCBI Taxonomy" id="72124"/>
    <lineage>
        <taxon>Eukaryota</taxon>
        <taxon>Fungi</taxon>
        <taxon>Dikarya</taxon>
        <taxon>Basidiomycota</taxon>
        <taxon>Agaricomycotina</taxon>
        <taxon>Agaricomycetes</taxon>
        <taxon>Agaricomycetidae</taxon>
        <taxon>Boletales</taxon>
        <taxon>Coniophorineae</taxon>
        <taxon>Hygrophoropsidaceae</taxon>
        <taxon>Hygrophoropsis</taxon>
    </lineage>
</organism>
<dbReference type="Proteomes" id="UP000790377">
    <property type="component" value="Unassembled WGS sequence"/>
</dbReference>
<evidence type="ECO:0000313" key="2">
    <source>
        <dbReference type="Proteomes" id="UP000790377"/>
    </source>
</evidence>
<gene>
    <name evidence="1" type="ORF">BJ138DRAFT_33843</name>
</gene>
<keyword evidence="2" id="KW-1185">Reference proteome</keyword>
<protein>
    <submittedName>
        <fullName evidence="1">Pro-kumamolisin, activation domain-containing protein</fullName>
    </submittedName>
</protein>
<evidence type="ECO:0000313" key="1">
    <source>
        <dbReference type="EMBL" id="KAH7904096.1"/>
    </source>
</evidence>
<sequence length="331" mass="36566">MWSFHFVIALHLWTAAVSGGTSPWILHEEHPNIPSGWTRARKLPSTSPIRLRIALANSVSMDEMSSYLNDVSHPDSPNYGKHWTPEQVAAKFAAKNDNITAVRNWLVDSGIAPDRVKLSPSKGWLHVLNSTAGEAEELLHTEYHVYLHDTGVEHIATQRYHLPAHVAPHVDFVVPTIHFDAKIPTMAVSESHNSTGKARRGGSSRCEQMQPHCYRGLYGIPETPPSPAKQNSFGIVEYTPNAYLQKDLDMFADLFSPSLVGKSPKRISIDGGTQQTKLRGSKYNAESNYNLQYAMALVGEKQPVTLYQVGDTVKGKRKVDIADAAIAAIIP</sequence>